<keyword evidence="4" id="KW-1185">Reference proteome</keyword>
<reference evidence="3" key="2">
    <citation type="submission" date="2025-09" db="UniProtKB">
        <authorList>
            <consortium name="Ensembl"/>
        </authorList>
    </citation>
    <scope>IDENTIFICATION</scope>
</reference>
<sequence>MSKTKRLAYKIPFKLEVVKYAKEHGNRAAERHFGPPPTEKMIREWRKQEDQLQKLDKTKHTFRGHAAKWPQLEMDMKEWITLHRNMGFSVSTKMIIYEAKRIAVEKGIKDFTGSPSWCYRFMRRSGLAMSSCVLPSTPCLLCDPTCSITASSYNAGCLFCTALCSNLPVSGYQG</sequence>
<protein>
    <recommendedName>
        <fullName evidence="2">HTH CENPB-type domain-containing protein</fullName>
    </recommendedName>
</protein>
<dbReference type="Pfam" id="PF03221">
    <property type="entry name" value="HTH_Tnp_Tc5"/>
    <property type="match status" value="1"/>
</dbReference>
<dbReference type="Ensembl" id="ENSPCET00000021986.1">
    <property type="protein sequence ID" value="ENSPCEP00000021252.1"/>
    <property type="gene ID" value="ENSPCEG00000016365.1"/>
</dbReference>
<keyword evidence="1" id="KW-0238">DNA-binding</keyword>
<evidence type="ECO:0000259" key="2">
    <source>
        <dbReference type="PROSITE" id="PS51253"/>
    </source>
</evidence>
<organism evidence="3 4">
    <name type="scientific">Pelusios castaneus</name>
    <name type="common">West African mud turtle</name>
    <dbReference type="NCBI Taxonomy" id="367368"/>
    <lineage>
        <taxon>Eukaryota</taxon>
        <taxon>Metazoa</taxon>
        <taxon>Chordata</taxon>
        <taxon>Craniata</taxon>
        <taxon>Vertebrata</taxon>
        <taxon>Euteleostomi</taxon>
        <taxon>Archelosauria</taxon>
        <taxon>Testudinata</taxon>
        <taxon>Testudines</taxon>
        <taxon>Pleurodira</taxon>
        <taxon>Pelomedusidae</taxon>
        <taxon>Pelusios</taxon>
    </lineage>
</organism>
<proteinExistence type="predicted"/>
<evidence type="ECO:0000313" key="4">
    <source>
        <dbReference type="Proteomes" id="UP000694393"/>
    </source>
</evidence>
<dbReference type="SUPFAM" id="SSF46689">
    <property type="entry name" value="Homeodomain-like"/>
    <property type="match status" value="1"/>
</dbReference>
<name>A0A8C8SN22_9SAUR</name>
<feature type="domain" description="HTH CENPB-type" evidence="2">
    <location>
        <begin position="60"/>
        <end position="131"/>
    </location>
</feature>
<dbReference type="Gene3D" id="1.10.10.60">
    <property type="entry name" value="Homeodomain-like"/>
    <property type="match status" value="1"/>
</dbReference>
<dbReference type="Proteomes" id="UP000694393">
    <property type="component" value="Unplaced"/>
</dbReference>
<dbReference type="AlphaFoldDB" id="A0A8C8SN22"/>
<dbReference type="SMART" id="SM00674">
    <property type="entry name" value="CENPB"/>
    <property type="match status" value="1"/>
</dbReference>
<accession>A0A8C8SN22</accession>
<dbReference type="InterPro" id="IPR006600">
    <property type="entry name" value="HTH_CenpB_DNA-bd_dom"/>
</dbReference>
<dbReference type="PROSITE" id="PS51253">
    <property type="entry name" value="HTH_CENPB"/>
    <property type="match status" value="1"/>
</dbReference>
<evidence type="ECO:0000313" key="3">
    <source>
        <dbReference type="Ensembl" id="ENSPCEP00000021252.1"/>
    </source>
</evidence>
<evidence type="ECO:0000256" key="1">
    <source>
        <dbReference type="ARBA" id="ARBA00023125"/>
    </source>
</evidence>
<reference evidence="3" key="1">
    <citation type="submission" date="2025-08" db="UniProtKB">
        <authorList>
            <consortium name="Ensembl"/>
        </authorList>
    </citation>
    <scope>IDENTIFICATION</scope>
</reference>
<dbReference type="GO" id="GO:0003677">
    <property type="term" value="F:DNA binding"/>
    <property type="evidence" value="ECO:0007669"/>
    <property type="project" value="UniProtKB-KW"/>
</dbReference>
<dbReference type="InterPro" id="IPR009057">
    <property type="entry name" value="Homeodomain-like_sf"/>
</dbReference>